<organism evidence="1 2">
    <name type="scientific">Polychaeton citri CBS 116435</name>
    <dbReference type="NCBI Taxonomy" id="1314669"/>
    <lineage>
        <taxon>Eukaryota</taxon>
        <taxon>Fungi</taxon>
        <taxon>Dikarya</taxon>
        <taxon>Ascomycota</taxon>
        <taxon>Pezizomycotina</taxon>
        <taxon>Dothideomycetes</taxon>
        <taxon>Dothideomycetidae</taxon>
        <taxon>Capnodiales</taxon>
        <taxon>Capnodiaceae</taxon>
        <taxon>Polychaeton</taxon>
    </lineage>
</organism>
<evidence type="ECO:0008006" key="3">
    <source>
        <dbReference type="Google" id="ProtNLM"/>
    </source>
</evidence>
<dbReference type="SUPFAM" id="SSF51735">
    <property type="entry name" value="NAD(P)-binding Rossmann-fold domains"/>
    <property type="match status" value="1"/>
</dbReference>
<proteinExistence type="predicted"/>
<name>A0A9P4PZ96_9PEZI</name>
<accession>A0A9P4PZ96</accession>
<evidence type="ECO:0000313" key="1">
    <source>
        <dbReference type="EMBL" id="KAF2716560.1"/>
    </source>
</evidence>
<keyword evidence="2" id="KW-1185">Reference proteome</keyword>
<dbReference type="PANTHER" id="PTHR43781:SF1">
    <property type="entry name" value="SACCHAROPINE DEHYDROGENASE"/>
    <property type="match status" value="1"/>
</dbReference>
<dbReference type="Gene3D" id="3.40.50.720">
    <property type="entry name" value="NAD(P)-binding Rossmann-like Domain"/>
    <property type="match status" value="1"/>
</dbReference>
<dbReference type="AlphaFoldDB" id="A0A9P4PZ96"/>
<reference evidence="1" key="1">
    <citation type="journal article" date="2020" name="Stud. Mycol.">
        <title>101 Dothideomycetes genomes: a test case for predicting lifestyles and emergence of pathogens.</title>
        <authorList>
            <person name="Haridas S."/>
            <person name="Albert R."/>
            <person name="Binder M."/>
            <person name="Bloem J."/>
            <person name="Labutti K."/>
            <person name="Salamov A."/>
            <person name="Andreopoulos B."/>
            <person name="Baker S."/>
            <person name="Barry K."/>
            <person name="Bills G."/>
            <person name="Bluhm B."/>
            <person name="Cannon C."/>
            <person name="Castanera R."/>
            <person name="Culley D."/>
            <person name="Daum C."/>
            <person name="Ezra D."/>
            <person name="Gonzalez J."/>
            <person name="Henrissat B."/>
            <person name="Kuo A."/>
            <person name="Liang C."/>
            <person name="Lipzen A."/>
            <person name="Lutzoni F."/>
            <person name="Magnuson J."/>
            <person name="Mondo S."/>
            <person name="Nolan M."/>
            <person name="Ohm R."/>
            <person name="Pangilinan J."/>
            <person name="Park H.-J."/>
            <person name="Ramirez L."/>
            <person name="Alfaro M."/>
            <person name="Sun H."/>
            <person name="Tritt A."/>
            <person name="Yoshinaga Y."/>
            <person name="Zwiers L.-H."/>
            <person name="Turgeon B."/>
            <person name="Goodwin S."/>
            <person name="Spatafora J."/>
            <person name="Crous P."/>
            <person name="Grigoriev I."/>
        </authorList>
    </citation>
    <scope>NUCLEOTIDE SEQUENCE</scope>
    <source>
        <strain evidence="1">CBS 116435</strain>
    </source>
</reference>
<dbReference type="Proteomes" id="UP000799441">
    <property type="component" value="Unassembled WGS sequence"/>
</dbReference>
<dbReference type="OrthoDB" id="10268090at2759"/>
<dbReference type="PANTHER" id="PTHR43781">
    <property type="entry name" value="SACCHAROPINE DEHYDROGENASE"/>
    <property type="match status" value="1"/>
</dbReference>
<gene>
    <name evidence="1" type="ORF">K431DRAFT_323728</name>
</gene>
<dbReference type="EMBL" id="MU003869">
    <property type="protein sequence ID" value="KAF2716560.1"/>
    <property type="molecule type" value="Genomic_DNA"/>
</dbReference>
<protein>
    <recommendedName>
        <fullName evidence="3">Saccharopine dehydrogenase NADP binding domain-containing protein</fullName>
    </recommendedName>
</protein>
<evidence type="ECO:0000313" key="2">
    <source>
        <dbReference type="Proteomes" id="UP000799441"/>
    </source>
</evidence>
<dbReference type="InterPro" id="IPR036291">
    <property type="entry name" value="NAD(P)-bd_dom_sf"/>
</dbReference>
<sequence length="322" mass="35690">MAKLLIYGATGYTGRLAGHHAKILDMDFVVGSRKEYKLVSLVKSLGVTYQVFEVHEQQKIDLALEGIGVLLNCARPFMRTARPLIKACTHNSLYYPNIAAILDSYRLAEQYNDQAVEANVMLLQGCGCSVAMLGCLASYATKHVNKPTSIDIALYVVVSMSRGSAISATEDLSTECLQRQDGELVMRESINTINFDFCNDKGGLSSFPVTLLDLIMFWKLTNVTNIRTFIPVSRNAFPSADIASQPDVPTTEQREARPHHKLLLVTRAVLHTVNGYAFTFMASIEAARRVWAGEYKSGFWMPASLFGQDFILSIAESELMQI</sequence>
<comment type="caution">
    <text evidence="1">The sequence shown here is derived from an EMBL/GenBank/DDBJ whole genome shotgun (WGS) entry which is preliminary data.</text>
</comment>